<dbReference type="InterPro" id="IPR011990">
    <property type="entry name" value="TPR-like_helical_dom_sf"/>
</dbReference>
<evidence type="ECO:0000256" key="4">
    <source>
        <dbReference type="ARBA" id="ARBA00023136"/>
    </source>
</evidence>
<evidence type="ECO:0000313" key="9">
    <source>
        <dbReference type="Proteomes" id="UP000242818"/>
    </source>
</evidence>
<dbReference type="InterPro" id="IPR033985">
    <property type="entry name" value="SusD-like_N"/>
</dbReference>
<dbReference type="Proteomes" id="UP000242818">
    <property type="component" value="Unassembled WGS sequence"/>
</dbReference>
<name>A0A1C4EGR6_9BACT</name>
<dbReference type="GO" id="GO:0009279">
    <property type="term" value="C:cell outer membrane"/>
    <property type="evidence" value="ECO:0007669"/>
    <property type="project" value="UniProtKB-SubCell"/>
</dbReference>
<keyword evidence="4" id="KW-0472">Membrane</keyword>
<keyword evidence="3" id="KW-0732">Signal</keyword>
<dbReference type="RefSeq" id="WP_089712712.1">
    <property type="nucleotide sequence ID" value="NZ_FMAR01000008.1"/>
</dbReference>
<evidence type="ECO:0000256" key="5">
    <source>
        <dbReference type="ARBA" id="ARBA00023237"/>
    </source>
</evidence>
<dbReference type="CDD" id="cd08977">
    <property type="entry name" value="SusD"/>
    <property type="match status" value="1"/>
</dbReference>
<dbReference type="Gene3D" id="1.25.40.390">
    <property type="match status" value="1"/>
</dbReference>
<sequence>MNSLRIKFPNAGKIIPGIAIISMLCGSTGCQKLIDTPLPSTVVAADQAFANDKAVSAVLNPVYLYMISTSYQLGLNYGLYTDELRPFQTTSMQYNNLYSGIYDETSGGSTLWILWYAQIRTCNLVIEGMKNAPSTIVQKNQWLGQAYFLRAYFYFLLTNSYGEIPIVTSSDASLNKTLSRKPINDVMELIIADLQQAQSLLTDDYYLPSGLVTTQRTLPNKGAATALLARAYLYNDDWTNAEIQSTLLINNSAYHLEPLSQTFLATSKEIILGLAPLGSSYIVNDAITYIIAIGKTPAQAGIYFYLNTFLLNAFEPGDKRFTTWIGVSSVPESGGSPATDYYYYYKYKTNTAQTAPVEYYTLFRLAEQYLIRAEARAHLSKMDGATEDLNTIRSRAGLDATKATTADGLLTAILHERQVEFFGEEGNRFYDLKRTGKLDEVMSVVAPAKGGVWYSYMKYWPIPTNDIIADPNLTQTPGYN</sequence>
<comment type="subcellular location">
    <subcellularLocation>
        <location evidence="1">Cell outer membrane</location>
    </subcellularLocation>
</comment>
<keyword evidence="5" id="KW-0998">Cell outer membrane</keyword>
<evidence type="ECO:0000259" key="6">
    <source>
        <dbReference type="Pfam" id="PF07980"/>
    </source>
</evidence>
<proteinExistence type="inferred from homology"/>
<dbReference type="AlphaFoldDB" id="A0A1C4EGR6"/>
<evidence type="ECO:0000313" key="8">
    <source>
        <dbReference type="EMBL" id="SCC42777.1"/>
    </source>
</evidence>
<evidence type="ECO:0000256" key="1">
    <source>
        <dbReference type="ARBA" id="ARBA00004442"/>
    </source>
</evidence>
<dbReference type="Pfam" id="PF07980">
    <property type="entry name" value="SusD_RagB"/>
    <property type="match status" value="1"/>
</dbReference>
<dbReference type="SUPFAM" id="SSF48452">
    <property type="entry name" value="TPR-like"/>
    <property type="match status" value="1"/>
</dbReference>
<dbReference type="PROSITE" id="PS51257">
    <property type="entry name" value="PROKAR_LIPOPROTEIN"/>
    <property type="match status" value="1"/>
</dbReference>
<accession>A0A1C4EGR6</accession>
<dbReference type="OrthoDB" id="625727at2"/>
<protein>
    <submittedName>
        <fullName evidence="8">Starch-binding associating with outer membrane</fullName>
    </submittedName>
</protein>
<feature type="domain" description="SusD-like N-terminal" evidence="7">
    <location>
        <begin position="88"/>
        <end position="233"/>
    </location>
</feature>
<reference evidence="8 9" key="1">
    <citation type="submission" date="2016-08" db="EMBL/GenBank/DDBJ databases">
        <authorList>
            <person name="Seilhamer J.J."/>
        </authorList>
    </citation>
    <scope>NUCLEOTIDE SEQUENCE [LARGE SCALE GENOMIC DNA]</scope>
    <source>
        <strain evidence="8 9">A37T2</strain>
    </source>
</reference>
<keyword evidence="9" id="KW-1185">Reference proteome</keyword>
<evidence type="ECO:0000259" key="7">
    <source>
        <dbReference type="Pfam" id="PF14322"/>
    </source>
</evidence>
<gene>
    <name evidence="8" type="ORF">GA0116948_108100</name>
</gene>
<dbReference type="InterPro" id="IPR012944">
    <property type="entry name" value="SusD_RagB_dom"/>
</dbReference>
<dbReference type="STRING" id="1335309.GA0116948_108100"/>
<evidence type="ECO:0000256" key="2">
    <source>
        <dbReference type="ARBA" id="ARBA00006275"/>
    </source>
</evidence>
<dbReference type="Pfam" id="PF14322">
    <property type="entry name" value="SusD-like_3"/>
    <property type="match status" value="1"/>
</dbReference>
<dbReference type="EMBL" id="FMAR01000008">
    <property type="protein sequence ID" value="SCC42777.1"/>
    <property type="molecule type" value="Genomic_DNA"/>
</dbReference>
<organism evidence="8 9">
    <name type="scientific">Chitinophaga costaii</name>
    <dbReference type="NCBI Taxonomy" id="1335309"/>
    <lineage>
        <taxon>Bacteria</taxon>
        <taxon>Pseudomonadati</taxon>
        <taxon>Bacteroidota</taxon>
        <taxon>Chitinophagia</taxon>
        <taxon>Chitinophagales</taxon>
        <taxon>Chitinophagaceae</taxon>
        <taxon>Chitinophaga</taxon>
    </lineage>
</organism>
<comment type="similarity">
    <text evidence="2">Belongs to the SusD family.</text>
</comment>
<feature type="domain" description="RagB/SusD" evidence="6">
    <location>
        <begin position="324"/>
        <end position="479"/>
    </location>
</feature>
<evidence type="ECO:0000256" key="3">
    <source>
        <dbReference type="ARBA" id="ARBA00022729"/>
    </source>
</evidence>